<accession>A0A1Y1CFR0</accession>
<keyword evidence="1" id="KW-0812">Transmembrane</keyword>
<organism evidence="2 3">
    <name type="scientific">Labilibaculum antarcticum</name>
    <dbReference type="NCBI Taxonomy" id="1717717"/>
    <lineage>
        <taxon>Bacteria</taxon>
        <taxon>Pseudomonadati</taxon>
        <taxon>Bacteroidota</taxon>
        <taxon>Bacteroidia</taxon>
        <taxon>Marinilabiliales</taxon>
        <taxon>Marinifilaceae</taxon>
        <taxon>Labilibaculum</taxon>
    </lineage>
</organism>
<dbReference type="KEGG" id="mbas:ALGA_0837"/>
<keyword evidence="3" id="KW-1185">Reference proteome</keyword>
<feature type="transmembrane region" description="Helical" evidence="1">
    <location>
        <begin position="21"/>
        <end position="40"/>
    </location>
</feature>
<evidence type="ECO:0000256" key="1">
    <source>
        <dbReference type="SAM" id="Phobius"/>
    </source>
</evidence>
<dbReference type="Proteomes" id="UP000218267">
    <property type="component" value="Chromosome"/>
</dbReference>
<keyword evidence="1" id="KW-1133">Transmembrane helix</keyword>
<evidence type="ECO:0000313" key="3">
    <source>
        <dbReference type="Proteomes" id="UP000218267"/>
    </source>
</evidence>
<proteinExistence type="predicted"/>
<feature type="transmembrane region" description="Helical" evidence="1">
    <location>
        <begin position="52"/>
        <end position="74"/>
    </location>
</feature>
<gene>
    <name evidence="2" type="ORF">ALGA_0837</name>
</gene>
<reference evidence="2 3" key="1">
    <citation type="journal article" date="2018" name="Mar. Genomics">
        <title>Complete genome sequence of Marinifilaceae bacterium strain SPP2, isolated from the Antarctic marine sediment.</title>
        <authorList>
            <person name="Watanabe M."/>
            <person name="Kojima H."/>
            <person name="Fukui M."/>
        </authorList>
    </citation>
    <scope>NUCLEOTIDE SEQUENCE [LARGE SCALE GENOMIC DNA]</scope>
    <source>
        <strain evidence="2 3">SPP2</strain>
    </source>
</reference>
<dbReference type="EMBL" id="AP018042">
    <property type="protein sequence ID" value="BAX79226.1"/>
    <property type="molecule type" value="Genomic_DNA"/>
</dbReference>
<sequence length="145" mass="16973">MLQFEFDIRDHKINNNESKGIQLALGISFLICAALFYVFINYLDFFPFSEYLLFVFIIGSLYFIGLLLGCKFLYPKEYLTINARKLTYKTGWGKKKIKIYLKDIKDFTITDHKLIIVLKSKEIIPVNLCCFSENAITILKNYLNV</sequence>
<evidence type="ECO:0000313" key="2">
    <source>
        <dbReference type="EMBL" id="BAX79226.1"/>
    </source>
</evidence>
<dbReference type="AlphaFoldDB" id="A0A1Y1CFR0"/>
<keyword evidence="1" id="KW-0472">Membrane</keyword>
<reference evidence="3" key="2">
    <citation type="journal article" date="2020" name="Antonie Van Leeuwenhoek">
        <title>Labilibaculum antarcticum sp. nov., a novel facultative anaerobic, psychrotorelant bacterium isolated from marine sediment of Antarctica.</title>
        <authorList>
            <person name="Watanabe M."/>
            <person name="Kojima H."/>
            <person name="Fukui M."/>
        </authorList>
    </citation>
    <scope>NUCLEOTIDE SEQUENCE [LARGE SCALE GENOMIC DNA]</scope>
    <source>
        <strain evidence="3">SPP2</strain>
    </source>
</reference>
<name>A0A1Y1CFR0_9BACT</name>
<protein>
    <submittedName>
        <fullName evidence="2">Uncharacterized protein</fullName>
    </submittedName>
</protein>